<organism evidence="3 4">
    <name type="scientific">Talaromyces proteolyticus</name>
    <dbReference type="NCBI Taxonomy" id="1131652"/>
    <lineage>
        <taxon>Eukaryota</taxon>
        <taxon>Fungi</taxon>
        <taxon>Dikarya</taxon>
        <taxon>Ascomycota</taxon>
        <taxon>Pezizomycotina</taxon>
        <taxon>Eurotiomycetes</taxon>
        <taxon>Eurotiomycetidae</taxon>
        <taxon>Eurotiales</taxon>
        <taxon>Trichocomaceae</taxon>
        <taxon>Talaromyces</taxon>
        <taxon>Talaromyces sect. Bacilispori</taxon>
    </lineage>
</organism>
<dbReference type="RefSeq" id="XP_046066791.1">
    <property type="nucleotide sequence ID" value="XM_046222437.1"/>
</dbReference>
<evidence type="ECO:0000259" key="2">
    <source>
        <dbReference type="Pfam" id="PF20237"/>
    </source>
</evidence>
<dbReference type="PANTHER" id="PTHR34502">
    <property type="entry name" value="DUF6594 DOMAIN-CONTAINING PROTEIN-RELATED"/>
    <property type="match status" value="1"/>
</dbReference>
<keyword evidence="1" id="KW-1133">Transmembrane helix</keyword>
<dbReference type="Pfam" id="PF20237">
    <property type="entry name" value="DUF6594"/>
    <property type="match status" value="1"/>
</dbReference>
<feature type="transmembrane region" description="Helical" evidence="1">
    <location>
        <begin position="254"/>
        <end position="272"/>
    </location>
</feature>
<comment type="caution">
    <text evidence="3">The sequence shown here is derived from an EMBL/GenBank/DDBJ whole genome shotgun (WGS) entry which is preliminary data.</text>
</comment>
<gene>
    <name evidence="3" type="ORF">BGW36DRAFT_57869</name>
</gene>
<dbReference type="GeneID" id="70252724"/>
<feature type="transmembrane region" description="Helical" evidence="1">
    <location>
        <begin position="221"/>
        <end position="242"/>
    </location>
</feature>
<feature type="transmembrane region" description="Helical" evidence="1">
    <location>
        <begin position="278"/>
        <end position="296"/>
    </location>
</feature>
<name>A0AAD4PVQ0_9EURO</name>
<dbReference type="AlphaFoldDB" id="A0AAD4PVQ0"/>
<dbReference type="InterPro" id="IPR046529">
    <property type="entry name" value="DUF6594"/>
</dbReference>
<proteinExistence type="predicted"/>
<dbReference type="EMBL" id="JAJTJA010000013">
    <property type="protein sequence ID" value="KAH8690595.1"/>
    <property type="molecule type" value="Genomic_DNA"/>
</dbReference>
<accession>A0AAD4PVQ0</accession>
<protein>
    <recommendedName>
        <fullName evidence="2">DUF6594 domain-containing protein</fullName>
    </recommendedName>
</protein>
<keyword evidence="1" id="KW-0812">Transmembrane</keyword>
<feature type="domain" description="DUF6594" evidence="2">
    <location>
        <begin position="11"/>
        <end position="291"/>
    </location>
</feature>
<reference evidence="3" key="1">
    <citation type="submission" date="2021-12" db="EMBL/GenBank/DDBJ databases">
        <title>Convergent genome expansion in fungi linked to evolution of root-endophyte symbiosis.</title>
        <authorList>
            <consortium name="DOE Joint Genome Institute"/>
            <person name="Ke Y.-H."/>
            <person name="Bonito G."/>
            <person name="Liao H.-L."/>
            <person name="Looney B."/>
            <person name="Rojas-Flechas A."/>
            <person name="Nash J."/>
            <person name="Hameed K."/>
            <person name="Schadt C."/>
            <person name="Martin F."/>
            <person name="Crous P.W."/>
            <person name="Miettinen O."/>
            <person name="Magnuson J.K."/>
            <person name="Labbe J."/>
            <person name="Jacobson D."/>
            <person name="Doktycz M.J."/>
            <person name="Veneault-Fourrey C."/>
            <person name="Kuo A."/>
            <person name="Mondo S."/>
            <person name="Calhoun S."/>
            <person name="Riley R."/>
            <person name="Ohm R."/>
            <person name="LaButti K."/>
            <person name="Andreopoulos B."/>
            <person name="Pangilinan J."/>
            <person name="Nolan M."/>
            <person name="Tritt A."/>
            <person name="Clum A."/>
            <person name="Lipzen A."/>
            <person name="Daum C."/>
            <person name="Barry K."/>
            <person name="Grigoriev I.V."/>
            <person name="Vilgalys R."/>
        </authorList>
    </citation>
    <scope>NUCLEOTIDE SEQUENCE</scope>
    <source>
        <strain evidence="3">PMI_201</strain>
    </source>
</reference>
<sequence length="297" mass="33600">MTESEAHINDIADIFSRQPRIAAVRTFENLAVRYLLHLETEIYEIERLVLERSPRGVQSATTSSVNVSPVSDSIPAYEDVREKLKEYQELLLRVVEICRLKHLDHIDEKSLTSSLEYFLTKPCRPILEKRLDSLKENADFVRVLANHEPTPDWFTRRMIHLLFWLARSKAVNGFFESLAKCLRGALEKVLPKSCNSRIFNEESPKKPSEEEDFSTSNYDRLIKIVAVTNILIVSLLNAAALFTLNEIKNSKGRIGAIPAFSLLFSLAALVFASTDTAMIYTSTAAYSAVLVVFISIS</sequence>
<evidence type="ECO:0000313" key="3">
    <source>
        <dbReference type="EMBL" id="KAH8690595.1"/>
    </source>
</evidence>
<dbReference type="PANTHER" id="PTHR34502:SF5">
    <property type="entry name" value="DUF6594 DOMAIN-CONTAINING PROTEIN"/>
    <property type="match status" value="1"/>
</dbReference>
<keyword evidence="4" id="KW-1185">Reference proteome</keyword>
<evidence type="ECO:0000313" key="4">
    <source>
        <dbReference type="Proteomes" id="UP001201262"/>
    </source>
</evidence>
<dbReference type="Proteomes" id="UP001201262">
    <property type="component" value="Unassembled WGS sequence"/>
</dbReference>
<evidence type="ECO:0000256" key="1">
    <source>
        <dbReference type="SAM" id="Phobius"/>
    </source>
</evidence>
<keyword evidence="1" id="KW-0472">Membrane</keyword>